<name>Q4SD53_TETNG</name>
<proteinExistence type="predicted"/>
<evidence type="ECO:0000313" key="3">
    <source>
        <dbReference type="EMBL" id="CAG01429.1"/>
    </source>
</evidence>
<dbReference type="AlphaFoldDB" id="Q4SD53"/>
<keyword evidence="2" id="KW-0732">Signal</keyword>
<feature type="chain" id="PRO_5004243887" evidence="2">
    <location>
        <begin position="21"/>
        <end position="63"/>
    </location>
</feature>
<accession>Q4SD53</accession>
<sequence length="63" mass="6965">MYRLCLVLAVCCAFLPCGSAAPKDRGQDPGSQWKEKVQQDEKLQEEADGQESILSKVGDKRPL</sequence>
<dbReference type="KEGG" id="tng:GSTEN00020191G001"/>
<reference evidence="3" key="1">
    <citation type="journal article" date="2004" name="Nature">
        <title>Genome duplication in the teleost fish Tetraodon nigroviridis reveals the early vertebrate proto-karyotype.</title>
        <authorList>
            <person name="Jaillon O."/>
            <person name="Aury J.-M."/>
            <person name="Brunet F."/>
            <person name="Petit J.-L."/>
            <person name="Stange-Thomann N."/>
            <person name="Mauceli E."/>
            <person name="Bouneau L."/>
            <person name="Fischer C."/>
            <person name="Ozouf-Costaz C."/>
            <person name="Bernot A."/>
            <person name="Nicaud S."/>
            <person name="Jaffe D."/>
            <person name="Fisher S."/>
            <person name="Lutfalla G."/>
            <person name="Dossat C."/>
            <person name="Segurens B."/>
            <person name="Dasilva C."/>
            <person name="Salanoubat M."/>
            <person name="Levy M."/>
            <person name="Boudet N."/>
            <person name="Castellano S."/>
            <person name="Anthouard V."/>
            <person name="Jubin C."/>
            <person name="Castelli V."/>
            <person name="Katinka M."/>
            <person name="Vacherie B."/>
            <person name="Biemont C."/>
            <person name="Skalli Z."/>
            <person name="Cattolico L."/>
            <person name="Poulain J."/>
            <person name="De Berardinis V."/>
            <person name="Cruaud C."/>
            <person name="Duprat S."/>
            <person name="Brottier P."/>
            <person name="Coutanceau J.-P."/>
            <person name="Gouzy J."/>
            <person name="Parra G."/>
            <person name="Lardier G."/>
            <person name="Chapple C."/>
            <person name="McKernan K.J."/>
            <person name="McEwan P."/>
            <person name="Bosak S."/>
            <person name="Kellis M."/>
            <person name="Volff J.-N."/>
            <person name="Guigo R."/>
            <person name="Zody M.C."/>
            <person name="Mesirov J."/>
            <person name="Lindblad-Toh K."/>
            <person name="Birren B."/>
            <person name="Nusbaum C."/>
            <person name="Kahn D."/>
            <person name="Robinson-Rechavi M."/>
            <person name="Laudet V."/>
            <person name="Schachter V."/>
            <person name="Quetier F."/>
            <person name="Saurin W."/>
            <person name="Scarpelli C."/>
            <person name="Wincker P."/>
            <person name="Lander E.S."/>
            <person name="Weissenbach J."/>
            <person name="Roest Crollius H."/>
        </authorList>
    </citation>
    <scope>NUCLEOTIDE SEQUENCE [LARGE SCALE GENOMIC DNA]</scope>
</reference>
<dbReference type="EMBL" id="CAAE01014643">
    <property type="protein sequence ID" value="CAG01429.1"/>
    <property type="molecule type" value="Genomic_DNA"/>
</dbReference>
<reference evidence="3" key="2">
    <citation type="submission" date="2004-02" db="EMBL/GenBank/DDBJ databases">
        <authorList>
            <consortium name="Genoscope"/>
            <consortium name="Whitehead Institute Centre for Genome Research"/>
        </authorList>
    </citation>
    <scope>NUCLEOTIDE SEQUENCE</scope>
</reference>
<organism evidence="3">
    <name type="scientific">Tetraodon nigroviridis</name>
    <name type="common">Spotted green pufferfish</name>
    <name type="synonym">Chelonodon nigroviridis</name>
    <dbReference type="NCBI Taxonomy" id="99883"/>
    <lineage>
        <taxon>Eukaryota</taxon>
        <taxon>Metazoa</taxon>
        <taxon>Chordata</taxon>
        <taxon>Craniata</taxon>
        <taxon>Vertebrata</taxon>
        <taxon>Euteleostomi</taxon>
        <taxon>Actinopterygii</taxon>
        <taxon>Neopterygii</taxon>
        <taxon>Teleostei</taxon>
        <taxon>Neoteleostei</taxon>
        <taxon>Acanthomorphata</taxon>
        <taxon>Eupercaria</taxon>
        <taxon>Tetraodontiformes</taxon>
        <taxon>Tetradontoidea</taxon>
        <taxon>Tetraodontidae</taxon>
        <taxon>Tetraodon</taxon>
    </lineage>
</organism>
<feature type="signal peptide" evidence="2">
    <location>
        <begin position="1"/>
        <end position="20"/>
    </location>
</feature>
<evidence type="ECO:0000256" key="1">
    <source>
        <dbReference type="SAM" id="MobiDB-lite"/>
    </source>
</evidence>
<gene>
    <name evidence="3" type="ORF">GSTENG00020191001</name>
</gene>
<evidence type="ECO:0000256" key="2">
    <source>
        <dbReference type="SAM" id="SignalP"/>
    </source>
</evidence>
<feature type="compositionally biased region" description="Basic and acidic residues" evidence="1">
    <location>
        <begin position="22"/>
        <end position="45"/>
    </location>
</feature>
<comment type="caution">
    <text evidence="3">The sequence shown here is derived from an EMBL/GenBank/DDBJ whole genome shotgun (WGS) entry which is preliminary data.</text>
</comment>
<protein>
    <submittedName>
        <fullName evidence="3">(spotted green pufferfish) hypothetical protein</fullName>
    </submittedName>
</protein>
<feature type="region of interest" description="Disordered" evidence="1">
    <location>
        <begin position="19"/>
        <end position="63"/>
    </location>
</feature>